<keyword evidence="1" id="KW-0732">Signal</keyword>
<evidence type="ECO:0000313" key="3">
    <source>
        <dbReference type="Proteomes" id="UP000694428"/>
    </source>
</evidence>
<protein>
    <submittedName>
        <fullName evidence="2">Uncharacterized protein</fullName>
    </submittedName>
</protein>
<dbReference type="Pfam" id="PF06729">
    <property type="entry name" value="CENP-R"/>
    <property type="match status" value="1"/>
</dbReference>
<dbReference type="AlphaFoldDB" id="A0A8C9F923"/>
<evidence type="ECO:0000256" key="1">
    <source>
        <dbReference type="SAM" id="SignalP"/>
    </source>
</evidence>
<organism evidence="2 3">
    <name type="scientific">Pavo cristatus</name>
    <name type="common">Indian peafowl</name>
    <name type="synonym">Blue peafowl</name>
    <dbReference type="NCBI Taxonomy" id="9049"/>
    <lineage>
        <taxon>Eukaryota</taxon>
        <taxon>Metazoa</taxon>
        <taxon>Chordata</taxon>
        <taxon>Craniata</taxon>
        <taxon>Vertebrata</taxon>
        <taxon>Euteleostomi</taxon>
        <taxon>Archelosauria</taxon>
        <taxon>Archosauria</taxon>
        <taxon>Dinosauria</taxon>
        <taxon>Saurischia</taxon>
        <taxon>Theropoda</taxon>
        <taxon>Coelurosauria</taxon>
        <taxon>Aves</taxon>
        <taxon>Neognathae</taxon>
        <taxon>Galloanserae</taxon>
        <taxon>Galliformes</taxon>
        <taxon>Phasianidae</taxon>
        <taxon>Phasianinae</taxon>
        <taxon>Pavo</taxon>
    </lineage>
</organism>
<keyword evidence="3" id="KW-1185">Reference proteome</keyword>
<name>A0A8C9F923_PAVCR</name>
<dbReference type="InterPro" id="IPR009601">
    <property type="entry name" value="CENP-R"/>
</dbReference>
<reference evidence="2" key="1">
    <citation type="submission" date="2025-08" db="UniProtKB">
        <authorList>
            <consortium name="Ensembl"/>
        </authorList>
    </citation>
    <scope>IDENTIFICATION</scope>
</reference>
<dbReference type="Proteomes" id="UP000694428">
    <property type="component" value="Unplaced"/>
</dbReference>
<dbReference type="Ensembl" id="ENSPSTT00000011829.1">
    <property type="protein sequence ID" value="ENSPSTP00000011272.1"/>
    <property type="gene ID" value="ENSPSTG00000007924.1"/>
</dbReference>
<accession>A0A8C9F923</accession>
<dbReference type="PANTHER" id="PTHR15581:SF0">
    <property type="entry name" value="CENTROMERE PROTEIN R"/>
    <property type="match status" value="1"/>
</dbReference>
<sequence length="154" mass="17244">MCCRRLTFYCYLCCFCPFLVNLLGDEANSESRLSRRGQPQTVKDAFAALQSNVRSSLVRILKARENLTSLQALEGSRELENIIGVSDSSCILSAEVQKTQALMMDIPGAYCAGRGALCRWHICNRNSESQRFSCMRVCVRKVLSLLQASGSWDF</sequence>
<dbReference type="GO" id="GO:0034080">
    <property type="term" value="P:CENP-A containing chromatin assembly"/>
    <property type="evidence" value="ECO:0007669"/>
    <property type="project" value="InterPro"/>
</dbReference>
<feature type="chain" id="PRO_5033997946" evidence="1">
    <location>
        <begin position="25"/>
        <end position="154"/>
    </location>
</feature>
<dbReference type="PANTHER" id="PTHR15581">
    <property type="entry name" value="CENTROMERE PROTEIN R"/>
    <property type="match status" value="1"/>
</dbReference>
<reference evidence="2" key="2">
    <citation type="submission" date="2025-09" db="UniProtKB">
        <authorList>
            <consortium name="Ensembl"/>
        </authorList>
    </citation>
    <scope>IDENTIFICATION</scope>
</reference>
<dbReference type="GO" id="GO:0005654">
    <property type="term" value="C:nucleoplasm"/>
    <property type="evidence" value="ECO:0007669"/>
    <property type="project" value="TreeGrafter"/>
</dbReference>
<evidence type="ECO:0000313" key="2">
    <source>
        <dbReference type="Ensembl" id="ENSPSTP00000011272.1"/>
    </source>
</evidence>
<feature type="signal peptide" evidence="1">
    <location>
        <begin position="1"/>
        <end position="24"/>
    </location>
</feature>
<proteinExistence type="predicted"/>
<dbReference type="GO" id="GO:0006355">
    <property type="term" value="P:regulation of DNA-templated transcription"/>
    <property type="evidence" value="ECO:0007669"/>
    <property type="project" value="InterPro"/>
</dbReference>